<keyword evidence="5" id="KW-0804">Transcription</keyword>
<evidence type="ECO:0008006" key="9">
    <source>
        <dbReference type="Google" id="ProtNLM"/>
    </source>
</evidence>
<reference evidence="8" key="1">
    <citation type="submission" date="2018-05" db="EMBL/GenBank/DDBJ databases">
        <authorList>
            <person name="Lanie J.A."/>
            <person name="Ng W.-L."/>
            <person name="Kazmierczak K.M."/>
            <person name="Andrzejewski T.M."/>
            <person name="Davidsen T.M."/>
            <person name="Wayne K.J."/>
            <person name="Tettelin H."/>
            <person name="Glass J.I."/>
            <person name="Rusch D."/>
            <person name="Podicherti R."/>
            <person name="Tsui H.-C.T."/>
            <person name="Winkler M.E."/>
        </authorList>
    </citation>
    <scope>NUCLEOTIDE SEQUENCE</scope>
</reference>
<keyword evidence="2" id="KW-0902">Two-component regulatory system</keyword>
<dbReference type="CDD" id="cd00383">
    <property type="entry name" value="trans_reg_C"/>
    <property type="match status" value="1"/>
</dbReference>
<protein>
    <recommendedName>
        <fullName evidence="9">DNA-binding response regulator</fullName>
    </recommendedName>
</protein>
<dbReference type="AlphaFoldDB" id="A0A383AUP9"/>
<dbReference type="EMBL" id="UINC01194681">
    <property type="protein sequence ID" value="SVE10888.1"/>
    <property type="molecule type" value="Genomic_DNA"/>
</dbReference>
<proteinExistence type="predicted"/>
<evidence type="ECO:0000256" key="4">
    <source>
        <dbReference type="ARBA" id="ARBA00023125"/>
    </source>
</evidence>
<feature type="non-terminal residue" evidence="8">
    <location>
        <position position="1"/>
    </location>
</feature>
<evidence type="ECO:0000259" key="7">
    <source>
        <dbReference type="PROSITE" id="PS51755"/>
    </source>
</evidence>
<name>A0A383AUP9_9ZZZZ</name>
<dbReference type="Gene3D" id="3.40.50.2300">
    <property type="match status" value="1"/>
</dbReference>
<evidence type="ECO:0000259" key="6">
    <source>
        <dbReference type="PROSITE" id="PS50110"/>
    </source>
</evidence>
<dbReference type="Pfam" id="PF00072">
    <property type="entry name" value="Response_reg"/>
    <property type="match status" value="1"/>
</dbReference>
<dbReference type="GO" id="GO:0000156">
    <property type="term" value="F:phosphorelay response regulator activity"/>
    <property type="evidence" value="ECO:0007669"/>
    <property type="project" value="TreeGrafter"/>
</dbReference>
<dbReference type="SMART" id="SM00448">
    <property type="entry name" value="REC"/>
    <property type="match status" value="1"/>
</dbReference>
<evidence type="ECO:0000256" key="5">
    <source>
        <dbReference type="ARBA" id="ARBA00023163"/>
    </source>
</evidence>
<dbReference type="InterPro" id="IPR001789">
    <property type="entry name" value="Sig_transdc_resp-reg_receiver"/>
</dbReference>
<dbReference type="PANTHER" id="PTHR48111:SF40">
    <property type="entry name" value="PHOSPHATE REGULON TRANSCRIPTIONAL REGULATORY PROTEIN PHOB"/>
    <property type="match status" value="1"/>
</dbReference>
<evidence type="ECO:0000256" key="2">
    <source>
        <dbReference type="ARBA" id="ARBA00023012"/>
    </source>
</evidence>
<dbReference type="Pfam" id="PF00486">
    <property type="entry name" value="Trans_reg_C"/>
    <property type="match status" value="1"/>
</dbReference>
<evidence type="ECO:0000256" key="1">
    <source>
        <dbReference type="ARBA" id="ARBA00022553"/>
    </source>
</evidence>
<dbReference type="InterPro" id="IPR011006">
    <property type="entry name" value="CheY-like_superfamily"/>
</dbReference>
<dbReference type="PANTHER" id="PTHR48111">
    <property type="entry name" value="REGULATOR OF RPOS"/>
    <property type="match status" value="1"/>
</dbReference>
<dbReference type="InterPro" id="IPR039420">
    <property type="entry name" value="WalR-like"/>
</dbReference>
<keyword evidence="4" id="KW-0238">DNA-binding</keyword>
<dbReference type="CDD" id="cd17574">
    <property type="entry name" value="REC_OmpR"/>
    <property type="match status" value="1"/>
</dbReference>
<dbReference type="FunFam" id="3.40.50.2300:FF:000001">
    <property type="entry name" value="DNA-binding response regulator PhoB"/>
    <property type="match status" value="1"/>
</dbReference>
<dbReference type="SUPFAM" id="SSF52172">
    <property type="entry name" value="CheY-like"/>
    <property type="match status" value="1"/>
</dbReference>
<accession>A0A383AUP9</accession>
<dbReference type="GO" id="GO:0000976">
    <property type="term" value="F:transcription cis-regulatory region binding"/>
    <property type="evidence" value="ECO:0007669"/>
    <property type="project" value="TreeGrafter"/>
</dbReference>
<dbReference type="GO" id="GO:0005829">
    <property type="term" value="C:cytosol"/>
    <property type="evidence" value="ECO:0007669"/>
    <property type="project" value="TreeGrafter"/>
</dbReference>
<dbReference type="PROSITE" id="PS50110">
    <property type="entry name" value="RESPONSE_REGULATORY"/>
    <property type="match status" value="1"/>
</dbReference>
<keyword evidence="3" id="KW-0805">Transcription regulation</keyword>
<dbReference type="InterPro" id="IPR036388">
    <property type="entry name" value="WH-like_DNA-bd_sf"/>
</dbReference>
<dbReference type="Gene3D" id="6.10.250.690">
    <property type="match status" value="1"/>
</dbReference>
<dbReference type="GO" id="GO:0006355">
    <property type="term" value="P:regulation of DNA-templated transcription"/>
    <property type="evidence" value="ECO:0007669"/>
    <property type="project" value="InterPro"/>
</dbReference>
<feature type="domain" description="Response regulatory" evidence="6">
    <location>
        <begin position="14"/>
        <end position="128"/>
    </location>
</feature>
<dbReference type="Gene3D" id="1.10.10.10">
    <property type="entry name" value="Winged helix-like DNA-binding domain superfamily/Winged helix DNA-binding domain"/>
    <property type="match status" value="1"/>
</dbReference>
<dbReference type="GO" id="GO:0032993">
    <property type="term" value="C:protein-DNA complex"/>
    <property type="evidence" value="ECO:0007669"/>
    <property type="project" value="TreeGrafter"/>
</dbReference>
<dbReference type="SMART" id="SM00862">
    <property type="entry name" value="Trans_reg_C"/>
    <property type="match status" value="1"/>
</dbReference>
<dbReference type="InterPro" id="IPR001867">
    <property type="entry name" value="OmpR/PhoB-type_DNA-bd"/>
</dbReference>
<dbReference type="PROSITE" id="PS51755">
    <property type="entry name" value="OMPR_PHOB"/>
    <property type="match status" value="1"/>
</dbReference>
<feature type="non-terminal residue" evidence="8">
    <location>
        <position position="211"/>
    </location>
</feature>
<keyword evidence="1" id="KW-0597">Phosphoprotein</keyword>
<sequence length="211" mass="23602">VAEKKQGGKKRKARVLIVEDDTSLLFGLKKNLQFEGYEVFTASDGEAGLGMAVDERPDLIVLDVMLPRMNGFEVCEVLRSNEIETPVIFLTAKALPADKITGLNLGGDDYMTKPFSVGELLARIKTVLRRVYSSAGKKLTIGPLEIDLSGRAVRLHGKEVDLTSKEFELLCFMARNSGKVMPRENILQKVWGYNYYGTARTIDNFINRLRQ</sequence>
<gene>
    <name evidence="8" type="ORF">METZ01_LOCUS463742</name>
</gene>
<evidence type="ECO:0000313" key="8">
    <source>
        <dbReference type="EMBL" id="SVE10888.1"/>
    </source>
</evidence>
<feature type="domain" description="OmpR/PhoB-type" evidence="7">
    <location>
        <begin position="136"/>
        <end position="211"/>
    </location>
</feature>
<organism evidence="8">
    <name type="scientific">marine metagenome</name>
    <dbReference type="NCBI Taxonomy" id="408172"/>
    <lineage>
        <taxon>unclassified sequences</taxon>
        <taxon>metagenomes</taxon>
        <taxon>ecological metagenomes</taxon>
    </lineage>
</organism>
<evidence type="ECO:0000256" key="3">
    <source>
        <dbReference type="ARBA" id="ARBA00023015"/>
    </source>
</evidence>